<reference evidence="4 5" key="1">
    <citation type="submission" date="2015-01" db="EMBL/GenBank/DDBJ databases">
        <title>The Genome Sequence of Rhinocladiella mackenzie CBS 650.93.</title>
        <authorList>
            <consortium name="The Broad Institute Genomics Platform"/>
            <person name="Cuomo C."/>
            <person name="de Hoog S."/>
            <person name="Gorbushina A."/>
            <person name="Stielow B."/>
            <person name="Teixiera M."/>
            <person name="Abouelleil A."/>
            <person name="Chapman S.B."/>
            <person name="Priest M."/>
            <person name="Young S.K."/>
            <person name="Wortman J."/>
            <person name="Nusbaum C."/>
            <person name="Birren B."/>
        </authorList>
    </citation>
    <scope>NUCLEOTIDE SEQUENCE [LARGE SCALE GENOMIC DNA]</scope>
    <source>
        <strain evidence="4 5">CBS 650.93</strain>
    </source>
</reference>
<evidence type="ECO:0000259" key="3">
    <source>
        <dbReference type="Pfam" id="PF01757"/>
    </source>
</evidence>
<feature type="transmembrane region" description="Helical" evidence="2">
    <location>
        <begin position="192"/>
        <end position="211"/>
    </location>
</feature>
<keyword evidence="2" id="KW-1133">Transmembrane helix</keyword>
<evidence type="ECO:0000256" key="1">
    <source>
        <dbReference type="SAM" id="MobiDB-lite"/>
    </source>
</evidence>
<feature type="transmembrane region" description="Helical" evidence="2">
    <location>
        <begin position="131"/>
        <end position="153"/>
    </location>
</feature>
<dbReference type="InterPro" id="IPR050623">
    <property type="entry name" value="Glucan_succinyl_AcylTrfase"/>
</dbReference>
<feature type="domain" description="Acyltransferase 3" evidence="3">
    <location>
        <begin position="45"/>
        <end position="440"/>
    </location>
</feature>
<dbReference type="GeneID" id="25293146"/>
<dbReference type="GO" id="GO:0016747">
    <property type="term" value="F:acyltransferase activity, transferring groups other than amino-acyl groups"/>
    <property type="evidence" value="ECO:0007669"/>
    <property type="project" value="InterPro"/>
</dbReference>
<keyword evidence="2" id="KW-0472">Membrane</keyword>
<feature type="compositionally biased region" description="Basic and acidic residues" evidence="1">
    <location>
        <begin position="31"/>
        <end position="41"/>
    </location>
</feature>
<dbReference type="Pfam" id="PF01757">
    <property type="entry name" value="Acyl_transf_3"/>
    <property type="match status" value="1"/>
</dbReference>
<protein>
    <recommendedName>
        <fullName evidence="3">Acyltransferase 3 domain-containing protein</fullName>
    </recommendedName>
</protein>
<dbReference type="VEuPathDB" id="FungiDB:Z518_05075"/>
<dbReference type="EMBL" id="KN847477">
    <property type="protein sequence ID" value="KIX07098.1"/>
    <property type="molecule type" value="Genomic_DNA"/>
</dbReference>
<dbReference type="AlphaFoldDB" id="A0A0D2H9D7"/>
<feature type="transmembrane region" description="Helical" evidence="2">
    <location>
        <begin position="421"/>
        <end position="444"/>
    </location>
</feature>
<accession>A0A0D2H9D7</accession>
<dbReference type="InterPro" id="IPR002656">
    <property type="entry name" value="Acyl_transf_3_dom"/>
</dbReference>
<feature type="transmembrane region" description="Helical" evidence="2">
    <location>
        <begin position="295"/>
        <end position="317"/>
    </location>
</feature>
<feature type="transmembrane region" description="Helical" evidence="2">
    <location>
        <begin position="85"/>
        <end position="110"/>
    </location>
</feature>
<keyword evidence="2" id="KW-0812">Transmembrane</keyword>
<keyword evidence="5" id="KW-1185">Reference proteome</keyword>
<feature type="transmembrane region" description="Helical" evidence="2">
    <location>
        <begin position="223"/>
        <end position="244"/>
    </location>
</feature>
<dbReference type="PANTHER" id="PTHR36927:SF4">
    <property type="entry name" value="BLR5718 PROTEIN"/>
    <property type="match status" value="1"/>
</dbReference>
<name>A0A0D2H9D7_9EURO</name>
<feature type="region of interest" description="Disordered" evidence="1">
    <location>
        <begin position="21"/>
        <end position="41"/>
    </location>
</feature>
<dbReference type="OrthoDB" id="4141464at2759"/>
<proteinExistence type="predicted"/>
<feature type="transmembrane region" description="Helical" evidence="2">
    <location>
        <begin position="381"/>
        <end position="401"/>
    </location>
</feature>
<gene>
    <name evidence="4" type="ORF">Z518_05075</name>
</gene>
<feature type="transmembrane region" description="Helical" evidence="2">
    <location>
        <begin position="53"/>
        <end position="73"/>
    </location>
</feature>
<evidence type="ECO:0000313" key="5">
    <source>
        <dbReference type="Proteomes" id="UP000053617"/>
    </source>
</evidence>
<organism evidence="4 5">
    <name type="scientific">Rhinocladiella mackenziei CBS 650.93</name>
    <dbReference type="NCBI Taxonomy" id="1442369"/>
    <lineage>
        <taxon>Eukaryota</taxon>
        <taxon>Fungi</taxon>
        <taxon>Dikarya</taxon>
        <taxon>Ascomycota</taxon>
        <taxon>Pezizomycotina</taxon>
        <taxon>Eurotiomycetes</taxon>
        <taxon>Chaetothyriomycetidae</taxon>
        <taxon>Chaetothyriales</taxon>
        <taxon>Herpotrichiellaceae</taxon>
        <taxon>Rhinocladiella</taxon>
    </lineage>
</organism>
<dbReference type="Proteomes" id="UP000053617">
    <property type="component" value="Unassembled WGS sequence"/>
</dbReference>
<feature type="transmembrane region" description="Helical" evidence="2">
    <location>
        <begin position="337"/>
        <end position="360"/>
    </location>
</feature>
<dbReference type="RefSeq" id="XP_013274234.1">
    <property type="nucleotide sequence ID" value="XM_013418780.1"/>
</dbReference>
<dbReference type="HOGENOM" id="CLU_036097_2_0_1"/>
<evidence type="ECO:0000313" key="4">
    <source>
        <dbReference type="EMBL" id="KIX07098.1"/>
    </source>
</evidence>
<sequence>MYRSKAIQSLPTKHDESALGELDDVGMQRSKHSDIRRRGQPARRADLDNLRTFLTALVVVHHTAIPYGGLGSWKFHSKCFPPLSLALVAFNGIDQTFFMGAFFFLSGWFSGLGISHGVQRGSQKPFLRSRLVRLTVPALVYTIFIDPLINVILDGFGPDGFVGENEWSHSLALSTSIFWTSWINFTGIRGPVWYSALLACFDVIASLLSSTPTSKWSDLFRNTSSNLGPWLASILLSFVIRLPYPVGTKFWPLNVQPAFVPQYILAYVLGQASQAAQNPYIYLPFRVSRRPLTHLFRSLSCSAMSLGLVLYISAALTPDPDPMAAVHSLAGGFSLPALLYAIWNEVSFAAIMPALITLFSQRFNSSWTLKIGNNKVVNLPRYSYAAFLLHPLVSLIIELSLENIMGCSSPESASMIRILGPILMTLSVGLLNIAASWIAAYLLVEYVPYIGMVI</sequence>
<evidence type="ECO:0000256" key="2">
    <source>
        <dbReference type="SAM" id="Phobius"/>
    </source>
</evidence>
<dbReference type="PANTHER" id="PTHR36927">
    <property type="entry name" value="BLR4337 PROTEIN"/>
    <property type="match status" value="1"/>
</dbReference>